<dbReference type="GO" id="GO:0003746">
    <property type="term" value="F:translation elongation factor activity"/>
    <property type="evidence" value="ECO:0007669"/>
    <property type="project" value="UniProtKB-KW"/>
</dbReference>
<dbReference type="InterPro" id="IPR005225">
    <property type="entry name" value="Small_GTP-bd"/>
</dbReference>
<dbReference type="InterPro" id="IPR000795">
    <property type="entry name" value="T_Tr_GTP-bd_dom"/>
</dbReference>
<dbReference type="GO" id="GO:0005829">
    <property type="term" value="C:cytosol"/>
    <property type="evidence" value="ECO:0007669"/>
    <property type="project" value="TreeGrafter"/>
</dbReference>
<dbReference type="Proteomes" id="UP000238701">
    <property type="component" value="Unassembled WGS sequence"/>
</dbReference>
<organism evidence="11 12">
    <name type="scientific">Candidatus Sulfotelmatobacter kueseliae</name>
    <dbReference type="NCBI Taxonomy" id="2042962"/>
    <lineage>
        <taxon>Bacteria</taxon>
        <taxon>Pseudomonadati</taxon>
        <taxon>Acidobacteriota</taxon>
        <taxon>Terriglobia</taxon>
        <taxon>Terriglobales</taxon>
        <taxon>Candidatus Korobacteraceae</taxon>
        <taxon>Candidatus Sulfotelmatobacter</taxon>
    </lineage>
</organism>
<dbReference type="SUPFAM" id="SSF50465">
    <property type="entry name" value="EF-Tu/eEF-1alpha/eIF2-gamma C-terminal domain"/>
    <property type="match status" value="1"/>
</dbReference>
<dbReference type="Pfam" id="PF03144">
    <property type="entry name" value="GTP_EFTU_D2"/>
    <property type="match status" value="1"/>
</dbReference>
<dbReference type="SUPFAM" id="SSF52540">
    <property type="entry name" value="P-loop containing nucleoside triphosphate hydrolases"/>
    <property type="match status" value="1"/>
</dbReference>
<keyword evidence="5" id="KW-0648">Protein biosynthesis</keyword>
<dbReference type="AlphaFoldDB" id="A0A2U3KFJ4"/>
<evidence type="ECO:0000256" key="9">
    <source>
        <dbReference type="SAM" id="Coils"/>
    </source>
</evidence>
<dbReference type="InterPro" id="IPR004535">
    <property type="entry name" value="Transl_elong_SelB"/>
</dbReference>
<dbReference type="EMBL" id="OMOD01000111">
    <property type="protein sequence ID" value="SPF38445.1"/>
    <property type="molecule type" value="Genomic_DNA"/>
</dbReference>
<keyword evidence="9" id="KW-0175">Coiled coil</keyword>
<dbReference type="Pfam" id="PF25461">
    <property type="entry name" value="Beta-barrel_SelB"/>
    <property type="match status" value="1"/>
</dbReference>
<evidence type="ECO:0000256" key="4">
    <source>
        <dbReference type="ARBA" id="ARBA00022741"/>
    </source>
</evidence>
<evidence type="ECO:0000256" key="5">
    <source>
        <dbReference type="ARBA" id="ARBA00022917"/>
    </source>
</evidence>
<dbReference type="InterPro" id="IPR031157">
    <property type="entry name" value="G_TR_CS"/>
</dbReference>
<dbReference type="PANTHER" id="PTHR43721">
    <property type="entry name" value="ELONGATION FACTOR TU-RELATED"/>
    <property type="match status" value="1"/>
</dbReference>
<dbReference type="Pfam" id="PF09106">
    <property type="entry name" value="WHD_2nd_SelB"/>
    <property type="match status" value="1"/>
</dbReference>
<comment type="subcellular location">
    <subcellularLocation>
        <location evidence="1">Cytoplasm</location>
    </subcellularLocation>
</comment>
<dbReference type="Gene3D" id="1.10.10.2770">
    <property type="match status" value="1"/>
</dbReference>
<keyword evidence="6" id="KW-0342">GTP-binding</keyword>
<evidence type="ECO:0000256" key="1">
    <source>
        <dbReference type="ARBA" id="ARBA00004496"/>
    </source>
</evidence>
<dbReference type="InterPro" id="IPR004161">
    <property type="entry name" value="EFTu-like_2"/>
</dbReference>
<dbReference type="SUPFAM" id="SSF50447">
    <property type="entry name" value="Translation proteins"/>
    <property type="match status" value="1"/>
</dbReference>
<keyword evidence="11" id="KW-0251">Elongation factor</keyword>
<feature type="coiled-coil region" evidence="9">
    <location>
        <begin position="588"/>
        <end position="615"/>
    </location>
</feature>
<dbReference type="GO" id="GO:0005525">
    <property type="term" value="F:GTP binding"/>
    <property type="evidence" value="ECO:0007669"/>
    <property type="project" value="UniProtKB-KW"/>
</dbReference>
<proteinExistence type="predicted"/>
<evidence type="ECO:0000259" key="10">
    <source>
        <dbReference type="PROSITE" id="PS51722"/>
    </source>
</evidence>
<dbReference type="GO" id="GO:0001514">
    <property type="term" value="P:selenocysteine incorporation"/>
    <property type="evidence" value="ECO:0007669"/>
    <property type="project" value="InterPro"/>
</dbReference>
<keyword evidence="4" id="KW-0547">Nucleotide-binding</keyword>
<dbReference type="PROSITE" id="PS51722">
    <property type="entry name" value="G_TR_2"/>
    <property type="match status" value="1"/>
</dbReference>
<gene>
    <name evidence="11" type="primary">selB</name>
    <name evidence="11" type="ORF">SBA1_20146</name>
</gene>
<feature type="domain" description="Tr-type G" evidence="10">
    <location>
        <begin position="27"/>
        <end position="206"/>
    </location>
</feature>
<comment type="function">
    <text evidence="7">Translation factor necessary for the incorporation of selenocysteine into proteins. It probably replaces EF-Tu for the insertion of selenocysteine directed by the UGA codon. SelB binds GTP and GDP.</text>
</comment>
<evidence type="ECO:0000313" key="11">
    <source>
        <dbReference type="EMBL" id="SPF38445.1"/>
    </source>
</evidence>
<dbReference type="Gene3D" id="1.10.10.10">
    <property type="entry name" value="Winged helix-like DNA-binding domain superfamily/Winged helix DNA-binding domain"/>
    <property type="match status" value="1"/>
</dbReference>
<evidence type="ECO:0000256" key="7">
    <source>
        <dbReference type="ARBA" id="ARBA00025526"/>
    </source>
</evidence>
<dbReference type="CDD" id="cd15491">
    <property type="entry name" value="selB_III"/>
    <property type="match status" value="1"/>
</dbReference>
<dbReference type="Gene3D" id="3.40.50.300">
    <property type="entry name" value="P-loop containing nucleotide triphosphate hydrolases"/>
    <property type="match status" value="1"/>
</dbReference>
<evidence type="ECO:0000256" key="3">
    <source>
        <dbReference type="ARBA" id="ARBA00022490"/>
    </source>
</evidence>
<sequence length="658" mass="71951">MSHFGGVRDRTIQTVVEGDCWYDSSGMKSIIVGTAGHIDHGKTALVKALTGMDADRLEEEKRRGITIDLGFAHMDLPGANGEMLRLGFVDVPGHERFVRNMLAGVGGMDLVLLVIAADESIKPQTREHFDILQLIGVKRGITVLTKSDAVDAETLEVVRMEVEEFLQGTFLEIPRSPIVAVSALTGAGLENLKQAMVAAAAEVQPRDAKALARLPIDRVFTMKGFGTVVTGTLISGTIHKDDELEVFPTGRRVRVRGVQVHGQGADSAVAGQRSALNLAGVSTEDLARGMTLAPPATFAATRMVEVKLRLLSSAPRPLKDRARVHFHCNSMEMIAEVVLDEIKQVAPGTEVWARIKFTAPALLLPGDHFIIRQFSPVVTIGGGMVVDAAPVTRRLSPASDLEILAGKDREAMLRVRIERRHHDAISLAQLIEETAWTRSAIESLLAGPIQAGQIVQIADVFLSAQWWKTLKAQVVPTLAALHGQNPLVSGISKEQLRDQTDASVTVFEAIAKALVEEKRIEIIGDLIRLPGHGVVMKDDETESRKKIEEAFSMAGLKVPALHEVIAGLTVDRDRAQKIVTLLLREKVLVKVSQELVFHRSALEELRRRIAGLKAKSPMIDVAKFKELTGISRKYAIPLLEYLDRERVTKRVGDAREIL</sequence>
<name>A0A2U3KFJ4_9BACT</name>
<dbReference type="Pfam" id="PF09107">
    <property type="entry name" value="WHD_3rd_SelB"/>
    <property type="match status" value="1"/>
</dbReference>
<accession>A0A2U3KFJ4</accession>
<dbReference type="InterPro" id="IPR009001">
    <property type="entry name" value="Transl_elong_EF1A/Init_IF2_C"/>
</dbReference>
<dbReference type="NCBIfam" id="TIGR00475">
    <property type="entry name" value="selB"/>
    <property type="match status" value="1"/>
</dbReference>
<dbReference type="PROSITE" id="PS00301">
    <property type="entry name" value="G_TR_1"/>
    <property type="match status" value="1"/>
</dbReference>
<dbReference type="InterPro" id="IPR036388">
    <property type="entry name" value="WH-like_DNA-bd_sf"/>
</dbReference>
<dbReference type="Pfam" id="PF00009">
    <property type="entry name" value="GTP_EFTU"/>
    <property type="match status" value="1"/>
</dbReference>
<dbReference type="CDD" id="cd04171">
    <property type="entry name" value="SelB"/>
    <property type="match status" value="1"/>
</dbReference>
<dbReference type="InterPro" id="IPR009000">
    <property type="entry name" value="Transl_B-barrel_sf"/>
</dbReference>
<dbReference type="Gene3D" id="2.40.30.10">
    <property type="entry name" value="Translation factors"/>
    <property type="match status" value="1"/>
</dbReference>
<evidence type="ECO:0000256" key="8">
    <source>
        <dbReference type="ARBA" id="ARBA00031615"/>
    </source>
</evidence>
<evidence type="ECO:0000256" key="2">
    <source>
        <dbReference type="ARBA" id="ARBA00015953"/>
    </source>
</evidence>
<dbReference type="InterPro" id="IPR050055">
    <property type="entry name" value="EF-Tu_GTPase"/>
</dbReference>
<dbReference type="SUPFAM" id="SSF46785">
    <property type="entry name" value="Winged helix' DNA-binding domain"/>
    <property type="match status" value="3"/>
</dbReference>
<dbReference type="InterPro" id="IPR057335">
    <property type="entry name" value="Beta-barrel_SelB"/>
</dbReference>
<keyword evidence="3" id="KW-0963">Cytoplasm</keyword>
<dbReference type="InterPro" id="IPR015190">
    <property type="entry name" value="Elong_fac_SelB-wing-hlx_typ-2"/>
</dbReference>
<dbReference type="GO" id="GO:0003924">
    <property type="term" value="F:GTPase activity"/>
    <property type="evidence" value="ECO:0007669"/>
    <property type="project" value="InterPro"/>
</dbReference>
<dbReference type="NCBIfam" id="TIGR00231">
    <property type="entry name" value="small_GTP"/>
    <property type="match status" value="1"/>
</dbReference>
<evidence type="ECO:0000313" key="12">
    <source>
        <dbReference type="Proteomes" id="UP000238701"/>
    </source>
</evidence>
<protein>
    <recommendedName>
        <fullName evidence="2">Selenocysteine-specific elongation factor</fullName>
    </recommendedName>
    <alternativeName>
        <fullName evidence="8">SelB translation factor</fullName>
    </alternativeName>
</protein>
<dbReference type="InterPro" id="IPR027417">
    <property type="entry name" value="P-loop_NTPase"/>
</dbReference>
<dbReference type="PANTHER" id="PTHR43721:SF22">
    <property type="entry name" value="ELONGATION FACTOR TU, MITOCHONDRIAL"/>
    <property type="match status" value="1"/>
</dbReference>
<reference evidence="12" key="1">
    <citation type="submission" date="2018-02" db="EMBL/GenBank/DDBJ databases">
        <authorList>
            <person name="Hausmann B."/>
        </authorList>
    </citation>
    <scope>NUCLEOTIDE SEQUENCE [LARGE SCALE GENOMIC DNA]</scope>
    <source>
        <strain evidence="12">Peat soil MAG SbA1</strain>
    </source>
</reference>
<dbReference type="GO" id="GO:0003723">
    <property type="term" value="F:RNA binding"/>
    <property type="evidence" value="ECO:0007669"/>
    <property type="project" value="InterPro"/>
</dbReference>
<dbReference type="InterPro" id="IPR015191">
    <property type="entry name" value="SelB_WHD4"/>
</dbReference>
<dbReference type="InterPro" id="IPR036390">
    <property type="entry name" value="WH_DNA-bd_sf"/>
</dbReference>
<evidence type="ECO:0000256" key="6">
    <source>
        <dbReference type="ARBA" id="ARBA00023134"/>
    </source>
</evidence>